<name>A0A9P4IJ62_9PEZI</name>
<dbReference type="PANTHER" id="PTHR43544">
    <property type="entry name" value="SHORT-CHAIN DEHYDROGENASE/REDUCTASE"/>
    <property type="match status" value="1"/>
</dbReference>
<gene>
    <name evidence="2" type="ORF">NA57DRAFT_63452</name>
</gene>
<comment type="caution">
    <text evidence="2">The sequence shown here is derived from an EMBL/GenBank/DDBJ whole genome shotgun (WGS) entry which is preliminary data.</text>
</comment>
<dbReference type="GO" id="GO:0016491">
    <property type="term" value="F:oxidoreductase activity"/>
    <property type="evidence" value="ECO:0007669"/>
    <property type="project" value="TreeGrafter"/>
</dbReference>
<reference evidence="2" key="1">
    <citation type="journal article" date="2020" name="Stud. Mycol.">
        <title>101 Dothideomycetes genomes: a test case for predicting lifestyles and emergence of pathogens.</title>
        <authorList>
            <person name="Haridas S."/>
            <person name="Albert R."/>
            <person name="Binder M."/>
            <person name="Bloem J."/>
            <person name="Labutti K."/>
            <person name="Salamov A."/>
            <person name="Andreopoulos B."/>
            <person name="Baker S."/>
            <person name="Barry K."/>
            <person name="Bills G."/>
            <person name="Bluhm B."/>
            <person name="Cannon C."/>
            <person name="Castanera R."/>
            <person name="Culley D."/>
            <person name="Daum C."/>
            <person name="Ezra D."/>
            <person name="Gonzalez J."/>
            <person name="Henrissat B."/>
            <person name="Kuo A."/>
            <person name="Liang C."/>
            <person name="Lipzen A."/>
            <person name="Lutzoni F."/>
            <person name="Magnuson J."/>
            <person name="Mondo S."/>
            <person name="Nolan M."/>
            <person name="Ohm R."/>
            <person name="Pangilinan J."/>
            <person name="Park H.-J."/>
            <person name="Ramirez L."/>
            <person name="Alfaro M."/>
            <person name="Sun H."/>
            <person name="Tritt A."/>
            <person name="Yoshinaga Y."/>
            <person name="Zwiers L.-H."/>
            <person name="Turgeon B."/>
            <person name="Goodwin S."/>
            <person name="Spatafora J."/>
            <person name="Crous P."/>
            <person name="Grigoriev I."/>
        </authorList>
    </citation>
    <scope>NUCLEOTIDE SEQUENCE</scope>
    <source>
        <strain evidence="2">CBS 133067</strain>
    </source>
</reference>
<dbReference type="Proteomes" id="UP000799772">
    <property type="component" value="Unassembled WGS sequence"/>
</dbReference>
<dbReference type="EMBL" id="ML978122">
    <property type="protein sequence ID" value="KAF2102545.1"/>
    <property type="molecule type" value="Genomic_DNA"/>
</dbReference>
<dbReference type="InterPro" id="IPR036291">
    <property type="entry name" value="NAD(P)-bd_dom_sf"/>
</dbReference>
<comment type="similarity">
    <text evidence="1">Belongs to the short-chain dehydrogenases/reductases (SDR) family.</text>
</comment>
<dbReference type="GO" id="GO:0005737">
    <property type="term" value="C:cytoplasm"/>
    <property type="evidence" value="ECO:0007669"/>
    <property type="project" value="TreeGrafter"/>
</dbReference>
<evidence type="ECO:0000313" key="3">
    <source>
        <dbReference type="Proteomes" id="UP000799772"/>
    </source>
</evidence>
<keyword evidence="3" id="KW-1185">Reference proteome</keyword>
<dbReference type="InterPro" id="IPR002347">
    <property type="entry name" value="SDR_fam"/>
</dbReference>
<accession>A0A9P4IJ62</accession>
<dbReference type="PANTHER" id="PTHR43544:SF32">
    <property type="entry name" value="CHAIN DEHYDROGENASE, PUTATIVE (AFU_ORTHOLOGUE AFUA_5G01530)-RELATED"/>
    <property type="match status" value="1"/>
</dbReference>
<dbReference type="OrthoDB" id="7289984at2759"/>
<dbReference type="GO" id="GO:0019748">
    <property type="term" value="P:secondary metabolic process"/>
    <property type="evidence" value="ECO:0007669"/>
    <property type="project" value="TreeGrafter"/>
</dbReference>
<dbReference type="Pfam" id="PF00106">
    <property type="entry name" value="adh_short"/>
    <property type="match status" value="1"/>
</dbReference>
<dbReference type="SUPFAM" id="SSF51735">
    <property type="entry name" value="NAD(P)-binding Rossmann-fold domains"/>
    <property type="match status" value="1"/>
</dbReference>
<protein>
    <submittedName>
        <fullName evidence="2">Short chain dehydrogenase/reductase</fullName>
    </submittedName>
</protein>
<proteinExistence type="inferred from homology"/>
<dbReference type="InterPro" id="IPR051468">
    <property type="entry name" value="Fungal_SecMetab_SDRs"/>
</dbReference>
<dbReference type="PRINTS" id="PR00081">
    <property type="entry name" value="GDHRDH"/>
</dbReference>
<evidence type="ECO:0000313" key="2">
    <source>
        <dbReference type="EMBL" id="KAF2102545.1"/>
    </source>
</evidence>
<dbReference type="Gene3D" id="3.40.50.720">
    <property type="entry name" value="NAD(P)-binding Rossmann-like Domain"/>
    <property type="match status" value="1"/>
</dbReference>
<dbReference type="AlphaFoldDB" id="A0A9P4IJ62"/>
<evidence type="ECO:0000256" key="1">
    <source>
        <dbReference type="ARBA" id="ARBA00006484"/>
    </source>
</evidence>
<sequence>MSTIILITGANSGVGFSSTKVIASASSEYHIIMAGRSLEKVEAAKAEIEKTGIKGSISTIQFDVTDKSSIDAAVKQVESEFGHIDVLINNAGVTSRNPDLKAQIEETMAANVVGPALVSQGFQPLLFKSNRPYSIYVSSGLGSLERAIEHPIPNDQWTVYRMSKAALDMLMVQEYTALRGKGVKVFAMCPGLVRSNLRGKSATEVSAGGAAGDPDISGHTMLTIVQGERDADAGRIVHKDGTYNW</sequence>
<organism evidence="2 3">
    <name type="scientific">Rhizodiscina lignyota</name>
    <dbReference type="NCBI Taxonomy" id="1504668"/>
    <lineage>
        <taxon>Eukaryota</taxon>
        <taxon>Fungi</taxon>
        <taxon>Dikarya</taxon>
        <taxon>Ascomycota</taxon>
        <taxon>Pezizomycotina</taxon>
        <taxon>Dothideomycetes</taxon>
        <taxon>Pleosporomycetidae</taxon>
        <taxon>Aulographales</taxon>
        <taxon>Rhizodiscinaceae</taxon>
        <taxon>Rhizodiscina</taxon>
    </lineage>
</organism>